<gene>
    <name evidence="2" type="ORF">I5731_00775</name>
</gene>
<proteinExistence type="predicted"/>
<dbReference type="AlphaFoldDB" id="A0A931HXZ6"/>
<name>A0A931HXZ6_9HYPH</name>
<evidence type="ECO:0000313" key="2">
    <source>
        <dbReference type="EMBL" id="MBH0236342.1"/>
    </source>
</evidence>
<accession>A0A931HXZ6</accession>
<evidence type="ECO:0008006" key="4">
    <source>
        <dbReference type="Google" id="ProtNLM"/>
    </source>
</evidence>
<dbReference type="Pfam" id="PF10115">
    <property type="entry name" value="HlyU"/>
    <property type="match status" value="1"/>
</dbReference>
<evidence type="ECO:0000256" key="1">
    <source>
        <dbReference type="SAM" id="MobiDB-lite"/>
    </source>
</evidence>
<feature type="compositionally biased region" description="Basic and acidic residues" evidence="1">
    <location>
        <begin position="12"/>
        <end position="23"/>
    </location>
</feature>
<evidence type="ECO:0000313" key="3">
    <source>
        <dbReference type="Proteomes" id="UP000631694"/>
    </source>
</evidence>
<dbReference type="RefSeq" id="WP_197309440.1">
    <property type="nucleotide sequence ID" value="NZ_JADZLT010000036.1"/>
</dbReference>
<dbReference type="InterPro" id="IPR018772">
    <property type="entry name" value="Transcription_activator_HlyU"/>
</dbReference>
<dbReference type="Proteomes" id="UP000631694">
    <property type="component" value="Unassembled WGS sequence"/>
</dbReference>
<keyword evidence="3" id="KW-1185">Reference proteome</keyword>
<comment type="caution">
    <text evidence="2">The sequence shown here is derived from an EMBL/GenBank/DDBJ whole genome shotgun (WGS) entry which is preliminary data.</text>
</comment>
<protein>
    <recommendedName>
        <fullName evidence="4">Transcriptional activator HlyU</fullName>
    </recommendedName>
</protein>
<sequence>MSFLKSLFGGRKPAEDRPPAETGRIEHNGFVIIARPYKVGGEYQTAGLITREIGGVLREHGFVRAERHGTLEAAGDYSLTKGRQIVDQLGERLFD</sequence>
<reference evidence="2" key="1">
    <citation type="submission" date="2020-12" db="EMBL/GenBank/DDBJ databases">
        <title>Methylobrevis albus sp. nov., isolated from fresh water lack sediment.</title>
        <authorList>
            <person name="Zou Q."/>
        </authorList>
    </citation>
    <scope>NUCLEOTIDE SEQUENCE</scope>
    <source>
        <strain evidence="2">L22</strain>
    </source>
</reference>
<feature type="region of interest" description="Disordered" evidence="1">
    <location>
        <begin position="1"/>
        <end position="23"/>
    </location>
</feature>
<dbReference type="EMBL" id="JADZLT010000036">
    <property type="protein sequence ID" value="MBH0236342.1"/>
    <property type="molecule type" value="Genomic_DNA"/>
</dbReference>
<organism evidence="2 3">
    <name type="scientific">Methylobrevis albus</name>
    <dbReference type="NCBI Taxonomy" id="2793297"/>
    <lineage>
        <taxon>Bacteria</taxon>
        <taxon>Pseudomonadati</taxon>
        <taxon>Pseudomonadota</taxon>
        <taxon>Alphaproteobacteria</taxon>
        <taxon>Hyphomicrobiales</taxon>
        <taxon>Pleomorphomonadaceae</taxon>
        <taxon>Methylobrevis</taxon>
    </lineage>
</organism>